<dbReference type="EMBL" id="CP041153">
    <property type="protein sequence ID" value="QDF74880.1"/>
    <property type="molecule type" value="Genomic_DNA"/>
</dbReference>
<proteinExistence type="predicted"/>
<dbReference type="Proteomes" id="UP000318758">
    <property type="component" value="Chromosome"/>
</dbReference>
<evidence type="ECO:0000313" key="3">
    <source>
        <dbReference type="EMBL" id="QDF74880.1"/>
    </source>
</evidence>
<evidence type="ECO:0000256" key="2">
    <source>
        <dbReference type="SAM" id="SignalP"/>
    </source>
</evidence>
<keyword evidence="4" id="KW-1185">Reference proteome</keyword>
<protein>
    <submittedName>
        <fullName evidence="3">Uncharacterized protein</fullName>
    </submittedName>
</protein>
<evidence type="ECO:0000313" key="4">
    <source>
        <dbReference type="Proteomes" id="UP000318758"/>
    </source>
</evidence>
<dbReference type="RefSeq" id="WP_033537704.1">
    <property type="nucleotide sequence ID" value="NZ_CP041153.1"/>
</dbReference>
<accession>A0ABX5WK71</accession>
<gene>
    <name evidence="3" type="ORF">FGA12_06760</name>
</gene>
<sequence length="733" mass="81693">MAGRLNRVVYVALTLCLSLLSALQGAYCKEAERKLGQYQITMSTVFAHGDNQQVVNRARALLDYRDGANAADLSITPQMLQYQDHRYRFRVNSFDDAGSAAKLGAIIRQGMLLSREGQQPPALTFKAQQAWQAYNDRQGDKARAALAPLLSLFHLSPVIAQANTPESGGVIAPVLGEFTDWQVEEREGELTTASLLNAYQQKGVAYRRFGRLTYHHQTGLLDKLLLVEQKRLGEKLETRRWVMAPKDSLYVSSILWQDEGDIDYDEPDDSLYEITPLAKTPDDPDGAASMMAQAQGIMSAGWGGDDIELRYIHGLVPGEYATSVAYSNIELIDWQERVIDLPLWVHSSSGARAFGGVVSSQLNLLPLGWGESKTKLDELEHIRAELRLTPIKRVSKSLPWQQLLSAPYRYGDSTLTLEAMNTTGRYRLSVTSRGNYALSPNFNGLIGQFRLENMVYHGPEWLSITEQMLLDELFTLEPPPTVYILQLAQTPKSLELLHLESLVDAQISRSVKFVRQSEYDANLENPPTQLSEQTASKPKPSGKLTPSDGLRQLTTVSLSGHDLFIPLPTALANWCQPEITQGFNEGEMPVVWRLVSDGQGQSAYLLTTEDDTRHYFYDKQVAGTIRCQGEPKWHEILIKPGERPWLVDLSALVSHTGGDSQEPMSLRSLLITDASGRRLNPRLPKGSQGDTLDSALIDGRWLSVDGAARRAAYLEVSNTPLTIPYQFHFKPLP</sequence>
<organism evidence="3 4">
    <name type="scientific">Shewanella marisflavi</name>
    <dbReference type="NCBI Taxonomy" id="260364"/>
    <lineage>
        <taxon>Bacteria</taxon>
        <taxon>Pseudomonadati</taxon>
        <taxon>Pseudomonadota</taxon>
        <taxon>Gammaproteobacteria</taxon>
        <taxon>Alteromonadales</taxon>
        <taxon>Shewanellaceae</taxon>
        <taxon>Shewanella</taxon>
    </lineage>
</organism>
<feature type="chain" id="PRO_5046797781" evidence="2">
    <location>
        <begin position="27"/>
        <end position="733"/>
    </location>
</feature>
<feature type="compositionally biased region" description="Polar residues" evidence="1">
    <location>
        <begin position="525"/>
        <end position="536"/>
    </location>
</feature>
<feature type="region of interest" description="Disordered" evidence="1">
    <location>
        <begin position="522"/>
        <end position="549"/>
    </location>
</feature>
<feature type="signal peptide" evidence="2">
    <location>
        <begin position="1"/>
        <end position="26"/>
    </location>
</feature>
<reference evidence="3 4" key="1">
    <citation type="submission" date="2019-06" db="EMBL/GenBank/DDBJ databases">
        <title>Complete genome of Shewanella marisflavi ECSMB14101, a mussel settlement-inducing bacterium isolated from East China Sea.</title>
        <authorList>
            <person name="Yang J."/>
            <person name="Liang X."/>
            <person name="Chang R."/>
            <person name="Peng L."/>
        </authorList>
    </citation>
    <scope>NUCLEOTIDE SEQUENCE [LARGE SCALE GENOMIC DNA]</scope>
    <source>
        <strain evidence="3 4">ECSMB14101</strain>
    </source>
</reference>
<keyword evidence="2" id="KW-0732">Signal</keyword>
<evidence type="ECO:0000256" key="1">
    <source>
        <dbReference type="SAM" id="MobiDB-lite"/>
    </source>
</evidence>
<name>A0ABX5WK71_9GAMM</name>